<dbReference type="AlphaFoldDB" id="A0A1E8PPE2"/>
<dbReference type="Proteomes" id="UP000092634">
    <property type="component" value="Unassembled WGS sequence"/>
</dbReference>
<organism evidence="2 3">
    <name type="scientific">Janthinobacterium lividum</name>
    <dbReference type="NCBI Taxonomy" id="29581"/>
    <lineage>
        <taxon>Bacteria</taxon>
        <taxon>Pseudomonadati</taxon>
        <taxon>Pseudomonadota</taxon>
        <taxon>Betaproteobacteria</taxon>
        <taxon>Burkholderiales</taxon>
        <taxon>Oxalobacteraceae</taxon>
        <taxon>Janthinobacterium</taxon>
    </lineage>
</organism>
<dbReference type="EMBL" id="MAQB02000002">
    <property type="protein sequence ID" value="OFJ47604.1"/>
    <property type="molecule type" value="Genomic_DNA"/>
</dbReference>
<feature type="region of interest" description="Disordered" evidence="1">
    <location>
        <begin position="176"/>
        <end position="197"/>
    </location>
</feature>
<evidence type="ECO:0000256" key="1">
    <source>
        <dbReference type="SAM" id="MobiDB-lite"/>
    </source>
</evidence>
<protein>
    <recommendedName>
        <fullName evidence="4">Filamentous hemagglutinin</fullName>
    </recommendedName>
</protein>
<feature type="region of interest" description="Disordered" evidence="1">
    <location>
        <begin position="124"/>
        <end position="143"/>
    </location>
</feature>
<dbReference type="GO" id="GO:0003824">
    <property type="term" value="F:catalytic activity"/>
    <property type="evidence" value="ECO:0007669"/>
    <property type="project" value="UniProtKB-ARBA"/>
</dbReference>
<dbReference type="InterPro" id="IPR025157">
    <property type="entry name" value="Hemagglutinin_rpt"/>
</dbReference>
<evidence type="ECO:0008006" key="4">
    <source>
        <dbReference type="Google" id="ProtNLM"/>
    </source>
</evidence>
<evidence type="ECO:0000313" key="2">
    <source>
        <dbReference type="EMBL" id="OFJ47604.1"/>
    </source>
</evidence>
<name>A0A1E8PPE2_9BURK</name>
<feature type="compositionally biased region" description="Low complexity" evidence="1">
    <location>
        <begin position="128"/>
        <end position="143"/>
    </location>
</feature>
<feature type="region of interest" description="Disordered" evidence="1">
    <location>
        <begin position="971"/>
        <end position="993"/>
    </location>
</feature>
<proteinExistence type="predicted"/>
<sequence length="1238" mass="124911">MRTPDGNYEKWTLYQTTRTSRQSEIVSSDPGRIIAGGNISISADLVANEDSHIIAGGLLDMQGSRIKNGQTQGQKITNETGTATSYRRDRKKGRDVTGKSSIAYAPAQKIETISLNVAREEQFATPQGSGTSLSSATTGGVNASTSAAGAASAQVQSKAIVSVLAGLAGVDNAAGRQAGAASGGSGPNGTARTAGAGQGGTVGNIASSAVDAVQQGNGPNSAYPGAITVGTATMGAMAQDLKHVGGTAAADSTDRIGQAGHGGFIRAVSGALAATVTGSDQQGQANLATAGSTSIGNASGTAAQATGLGGLPSQARLAGIAQVALTNASGRAQFVRTSSPPVTLPNVSLFRTMPSLSSSYLVETDPRFASFREWTGSDYLLNQVKVDPSVTQKRLGDGFYEQKLIREQVAQLTGLRFVGDYTSDEQQYRALMDAGVAHAKNYNLHPGVALTAEQMAALTSDIVWLVERDVTLPDGSVQKALVPQIYLRLRDGDLDGSGALLAGKDININLSGDLSNSGTIAGRSVVKLTADNVENMGGRLNGDAVAVAARNDLNNIGGTISANSELIATAGRDIHIASTTQSASSSAGGNSFSRTDIDRVAGLYVSGDGSSGGGTLLVSAGRDVSLLAGVIGNAGKDGQSIVNAGRDINLGTLTTASSNNLSWDAKNYRKDSSSSEIGSQIQGSGSIVLQAGNDVLARAADVQAGAGLAVTAGHDIVLSAGANQVTVDEGHEQTSRGFLNKKTITTRDMLDLGTSAGSTFGGATLAFAAGNDIKLSGAQVLSDGAASLLAKNAISIEAASETSKELHHRNVKESGFMSGGGFGFSYGTRTTTTDQKRDAVIQSGQARSSVGSTSGALSIIAGKDLKIGGSDIVAATDLNLAGTSVKITPGQDSDKGKFATKTTQDGFTVALGGSVVSAIQTLQTMSTAASTAKNSRVTAMAAATTAMAAKDAAKDMMKKGGPSISVSLTAGHSESVQTQTTASTTHSGSVLTGNNINITAKGGGKDSNITIQGSDLNAKNDIRLHADNNVNLLAAQDTESQHSKSSSLSASVGVQAIVSTKGTSFGFTASASGSKGHEDGDGTTQLNTHVNAGDKLVISSGGDTNIKGAVANAKQVIADIKGNLNLESLQDTAKFDSKNQSISASGTMGIGASVSGSYSQSNMHNDYASVQEQSGIQAGDGGFQIKVGGNTDLKGAVISATEAGKDNSSLTTATLTHSDIANHAISKGSSVGLSGGFR</sequence>
<reference evidence="2 3" key="1">
    <citation type="submission" date="2016-10" db="EMBL/GenBank/DDBJ databases">
        <title>Updated version of Genome Assembly of Janthinobacterium lividum ERGS5:01.</title>
        <authorList>
            <person name="Kumar R."/>
            <person name="Acharya V."/>
            <person name="Singh D."/>
        </authorList>
    </citation>
    <scope>NUCLEOTIDE SEQUENCE [LARGE SCALE GENOMIC DNA]</scope>
    <source>
        <strain evidence="2 3">ERGS5:01</strain>
    </source>
</reference>
<gene>
    <name evidence="2" type="ORF">BA896_022970</name>
</gene>
<evidence type="ECO:0000313" key="3">
    <source>
        <dbReference type="Proteomes" id="UP000092634"/>
    </source>
</evidence>
<comment type="caution">
    <text evidence="2">The sequence shown here is derived from an EMBL/GenBank/DDBJ whole genome shotgun (WGS) entry which is preliminary data.</text>
</comment>
<dbReference type="Pfam" id="PF13332">
    <property type="entry name" value="Fil_haemagg_2"/>
    <property type="match status" value="3"/>
</dbReference>
<accession>A0A1E8PPE2</accession>